<evidence type="ECO:0000256" key="3">
    <source>
        <dbReference type="ARBA" id="ARBA00022679"/>
    </source>
</evidence>
<dbReference type="AlphaFoldDB" id="A0A438N0W3"/>
<protein>
    <recommendedName>
        <fullName evidence="6">Glycosyltransferase family 25 protein</fullName>
    </recommendedName>
</protein>
<dbReference type="PANTHER" id="PTHR10730">
    <property type="entry name" value="PROCOLLAGEN-LYSINE,2-OXOGLUTARATE 5-DIOXYGENASE/GLYCOSYLTRANSFERASE 25 FAMILY MEMBER"/>
    <property type="match status" value="1"/>
</dbReference>
<dbReference type="PANTHER" id="PTHR10730:SF53">
    <property type="entry name" value="GLYCOSYLTRANSFERASE 25 FAMILY MEMBER"/>
    <property type="match status" value="1"/>
</dbReference>
<evidence type="ECO:0000313" key="4">
    <source>
        <dbReference type="EMBL" id="RVX69347.1"/>
    </source>
</evidence>
<dbReference type="InterPro" id="IPR050757">
    <property type="entry name" value="Collagen_mod_GT25"/>
</dbReference>
<reference evidence="4 5" key="1">
    <citation type="submission" date="2017-03" db="EMBL/GenBank/DDBJ databases">
        <title>Genomes of endolithic fungi from Antarctica.</title>
        <authorList>
            <person name="Coleine C."/>
            <person name="Masonjones S."/>
            <person name="Stajich J.E."/>
        </authorList>
    </citation>
    <scope>NUCLEOTIDE SEQUENCE [LARGE SCALE GENOMIC DNA]</scope>
    <source>
        <strain evidence="4 5">CCFEE 6314</strain>
    </source>
</reference>
<dbReference type="GO" id="GO:0016740">
    <property type="term" value="F:transferase activity"/>
    <property type="evidence" value="ECO:0007669"/>
    <property type="project" value="UniProtKB-KW"/>
</dbReference>
<name>A0A438N0W3_EXOME</name>
<dbReference type="InterPro" id="IPR002654">
    <property type="entry name" value="Glyco_trans_25"/>
</dbReference>
<proteinExistence type="inferred from homology"/>
<comment type="similarity">
    <text evidence="1">Belongs to the glycosyltransferase 25 family.</text>
</comment>
<evidence type="ECO:0008006" key="6">
    <source>
        <dbReference type="Google" id="ProtNLM"/>
    </source>
</evidence>
<evidence type="ECO:0000256" key="1">
    <source>
        <dbReference type="ARBA" id="ARBA00006721"/>
    </source>
</evidence>
<sequence>MLVVWTLHGYPSGTPSLLSTLPNPIHSSFANTRGSLEHILNSTLGFERILAINLPERTDHRDGLVLAAAVSNISIQFVEGTHGDSVSAKALPSYHKDGLHPGIIGSWRAHMTAVSKVVEEGWATALILEDDVDWDIRLKGLLQDFAVSSSFLLQHGTASQGEVRMEDMRPFKQPKSSPYGDNWDVLWLGHCGMDVPKDTSLVRHEDDPTVPEVKHLKSWDETAISPLKDYPPHTRLVMPQKQGVCSLAYAVSQAGARKLLYAVGLQRLEGPFDIMLREFCEGTNNGNAKRNNNDGSNRSNRCMGVLPQLFDHHRRVGHTNSDSDISPDSGQFRDKAYTYNIRQSVRINMPRLLEGIVDYIDQWPDS</sequence>
<dbReference type="OrthoDB" id="47375at2759"/>
<accession>A0A438N0W3</accession>
<dbReference type="CDD" id="cd06532">
    <property type="entry name" value="Glyco_transf_25"/>
    <property type="match status" value="1"/>
</dbReference>
<dbReference type="Proteomes" id="UP000288859">
    <property type="component" value="Unassembled WGS sequence"/>
</dbReference>
<evidence type="ECO:0000313" key="5">
    <source>
        <dbReference type="Proteomes" id="UP000288859"/>
    </source>
</evidence>
<organism evidence="4 5">
    <name type="scientific">Exophiala mesophila</name>
    <name type="common">Black yeast-like fungus</name>
    <dbReference type="NCBI Taxonomy" id="212818"/>
    <lineage>
        <taxon>Eukaryota</taxon>
        <taxon>Fungi</taxon>
        <taxon>Dikarya</taxon>
        <taxon>Ascomycota</taxon>
        <taxon>Pezizomycotina</taxon>
        <taxon>Eurotiomycetes</taxon>
        <taxon>Chaetothyriomycetidae</taxon>
        <taxon>Chaetothyriales</taxon>
        <taxon>Herpotrichiellaceae</taxon>
        <taxon>Exophiala</taxon>
    </lineage>
</organism>
<dbReference type="EMBL" id="NAJM01000030">
    <property type="protein sequence ID" value="RVX69347.1"/>
    <property type="molecule type" value="Genomic_DNA"/>
</dbReference>
<keyword evidence="2" id="KW-0328">Glycosyltransferase</keyword>
<evidence type="ECO:0000256" key="2">
    <source>
        <dbReference type="ARBA" id="ARBA00022676"/>
    </source>
</evidence>
<dbReference type="VEuPathDB" id="FungiDB:PV10_02473"/>
<keyword evidence="3" id="KW-0808">Transferase</keyword>
<comment type="caution">
    <text evidence="4">The sequence shown here is derived from an EMBL/GenBank/DDBJ whole genome shotgun (WGS) entry which is preliminary data.</text>
</comment>
<gene>
    <name evidence="4" type="ORF">B0A52_06942</name>
</gene>